<gene>
    <name evidence="2" type="ORF">DAY19_04695</name>
</gene>
<reference evidence="3" key="1">
    <citation type="journal article" date="2019" name="Int. J. Syst. Evol. Microbiol.">
        <title>Halobacteriovorax valvorus sp. nov., a novel prokaryotic predator isolated from coastal seawater of China.</title>
        <authorList>
            <person name="Chen M.-X."/>
        </authorList>
    </citation>
    <scope>NUCLEOTIDE SEQUENCE [LARGE SCALE GENOMIC DNA]</scope>
    <source>
        <strain evidence="3">BL9</strain>
    </source>
</reference>
<accession>A0ABY0ILP5</accession>
<evidence type="ECO:0000259" key="1">
    <source>
        <dbReference type="Pfam" id="PF05523"/>
    </source>
</evidence>
<sequence length="137" mass="16269">MIDNLKRLKTFTDERGSLISIEVGNEIPFIVKRLYYIFNTKNLPRGFHAHKNLEQMLICVSGSCDIKLDDGINSKVYKLNDPSKYLYINKPLWREIYNFSKDCCLIVLANELYDKNDYINSYEEYIQFLEENNEYKS</sequence>
<organism evidence="2 3">
    <name type="scientific">Halobacteriovorax vibrionivorans</name>
    <dbReference type="NCBI Taxonomy" id="2152716"/>
    <lineage>
        <taxon>Bacteria</taxon>
        <taxon>Pseudomonadati</taxon>
        <taxon>Bdellovibrionota</taxon>
        <taxon>Bacteriovoracia</taxon>
        <taxon>Bacteriovoracales</taxon>
        <taxon>Halobacteriovoraceae</taxon>
        <taxon>Halobacteriovorax</taxon>
    </lineage>
</organism>
<dbReference type="Proteomes" id="UP000443582">
    <property type="component" value="Unassembled WGS sequence"/>
</dbReference>
<dbReference type="CDD" id="cd20292">
    <property type="entry name" value="cupin_QdtA-like"/>
    <property type="match status" value="1"/>
</dbReference>
<name>A0ABY0ILP5_9BACT</name>
<dbReference type="Pfam" id="PF05523">
    <property type="entry name" value="FdtA"/>
    <property type="match status" value="1"/>
</dbReference>
<dbReference type="InterPro" id="IPR014710">
    <property type="entry name" value="RmlC-like_jellyroll"/>
</dbReference>
<dbReference type="InterPro" id="IPR011051">
    <property type="entry name" value="RmlC_Cupin_sf"/>
</dbReference>
<dbReference type="RefSeq" id="WP_114706017.1">
    <property type="nucleotide sequence ID" value="NZ_QDKL01000001.1"/>
</dbReference>
<keyword evidence="3" id="KW-1185">Reference proteome</keyword>
<dbReference type="SUPFAM" id="SSF51182">
    <property type="entry name" value="RmlC-like cupins"/>
    <property type="match status" value="1"/>
</dbReference>
<protein>
    <submittedName>
        <fullName evidence="2">WxcM-like domain-containing protein</fullName>
    </submittedName>
</protein>
<evidence type="ECO:0000313" key="3">
    <source>
        <dbReference type="Proteomes" id="UP000443582"/>
    </source>
</evidence>
<dbReference type="InterPro" id="IPR008894">
    <property type="entry name" value="QdtA_cupin_dom"/>
</dbReference>
<evidence type="ECO:0000313" key="2">
    <source>
        <dbReference type="EMBL" id="RZF23073.1"/>
    </source>
</evidence>
<comment type="caution">
    <text evidence="2">The sequence shown here is derived from an EMBL/GenBank/DDBJ whole genome shotgun (WGS) entry which is preliminary data.</text>
</comment>
<dbReference type="Gene3D" id="2.60.120.10">
    <property type="entry name" value="Jelly Rolls"/>
    <property type="match status" value="1"/>
</dbReference>
<feature type="domain" description="Sugar 3,4-ketoisomerase QdtA cupin" evidence="1">
    <location>
        <begin position="5"/>
        <end position="128"/>
    </location>
</feature>
<dbReference type="EMBL" id="QDKL01000001">
    <property type="protein sequence ID" value="RZF23073.1"/>
    <property type="molecule type" value="Genomic_DNA"/>
</dbReference>
<proteinExistence type="predicted"/>